<feature type="transmembrane region" description="Helical" evidence="1">
    <location>
        <begin position="127"/>
        <end position="149"/>
    </location>
</feature>
<keyword evidence="1" id="KW-0472">Membrane</keyword>
<reference evidence="3" key="2">
    <citation type="journal article" date="2021" name="PeerJ">
        <title>Extensive microbial diversity within the chicken gut microbiome revealed by metagenomics and culture.</title>
        <authorList>
            <person name="Gilroy R."/>
            <person name="Ravi A."/>
            <person name="Getino M."/>
            <person name="Pursley I."/>
            <person name="Horton D.L."/>
            <person name="Alikhan N.F."/>
            <person name="Baker D."/>
            <person name="Gharbi K."/>
            <person name="Hall N."/>
            <person name="Watson M."/>
            <person name="Adriaenssens E.M."/>
            <person name="Foster-Nyarko E."/>
            <person name="Jarju S."/>
            <person name="Secka A."/>
            <person name="Antonio M."/>
            <person name="Oren A."/>
            <person name="Chaudhuri R.R."/>
            <person name="La Ragione R."/>
            <person name="Hildebrand F."/>
            <person name="Pallen M.J."/>
        </authorList>
    </citation>
    <scope>NUCLEOTIDE SEQUENCE</scope>
    <source>
        <strain evidence="3">CHK181-108</strain>
    </source>
</reference>
<feature type="transmembrane region" description="Helical" evidence="1">
    <location>
        <begin position="251"/>
        <end position="271"/>
    </location>
</feature>
<proteinExistence type="predicted"/>
<feature type="transmembrane region" description="Helical" evidence="1">
    <location>
        <begin position="438"/>
        <end position="459"/>
    </location>
</feature>
<dbReference type="Pfam" id="PF19789">
    <property type="entry name" value="DUF6273"/>
    <property type="match status" value="1"/>
</dbReference>
<evidence type="ECO:0000259" key="2">
    <source>
        <dbReference type="Pfam" id="PF19789"/>
    </source>
</evidence>
<feature type="transmembrane region" description="Helical" evidence="1">
    <location>
        <begin position="401"/>
        <end position="426"/>
    </location>
</feature>
<feature type="domain" description="DUF6273" evidence="2">
    <location>
        <begin position="543"/>
        <end position="688"/>
    </location>
</feature>
<name>A0A9D1H493_9FIRM</name>
<dbReference type="EMBL" id="DVLU01000094">
    <property type="protein sequence ID" value="HIT85973.1"/>
    <property type="molecule type" value="Genomic_DNA"/>
</dbReference>
<organism evidence="3 4">
    <name type="scientific">Candidatus Ornithomonoglobus intestinigallinarum</name>
    <dbReference type="NCBI Taxonomy" id="2840894"/>
    <lineage>
        <taxon>Bacteria</taxon>
        <taxon>Bacillati</taxon>
        <taxon>Bacillota</taxon>
        <taxon>Clostridia</taxon>
        <taxon>Candidatus Ornithomonoglobus</taxon>
    </lineage>
</organism>
<feature type="transmembrane region" description="Helical" evidence="1">
    <location>
        <begin position="156"/>
        <end position="178"/>
    </location>
</feature>
<protein>
    <recommendedName>
        <fullName evidence="2">DUF6273 domain-containing protein</fullName>
    </recommendedName>
</protein>
<comment type="caution">
    <text evidence="3">The sequence shown here is derived from an EMBL/GenBank/DDBJ whole genome shotgun (WGS) entry which is preliminary data.</text>
</comment>
<feature type="transmembrane region" description="Helical" evidence="1">
    <location>
        <begin position="471"/>
        <end position="489"/>
    </location>
</feature>
<keyword evidence="1" id="KW-1133">Transmembrane helix</keyword>
<dbReference type="InterPro" id="IPR046240">
    <property type="entry name" value="DUF6273"/>
</dbReference>
<feature type="transmembrane region" description="Helical" evidence="1">
    <location>
        <begin position="12"/>
        <end position="33"/>
    </location>
</feature>
<keyword evidence="1" id="KW-0812">Transmembrane</keyword>
<reference evidence="3" key="1">
    <citation type="submission" date="2020-10" db="EMBL/GenBank/DDBJ databases">
        <authorList>
            <person name="Gilroy R."/>
        </authorList>
    </citation>
    <scope>NUCLEOTIDE SEQUENCE</scope>
    <source>
        <strain evidence="3">CHK181-108</strain>
    </source>
</reference>
<dbReference type="PROSITE" id="PS51257">
    <property type="entry name" value="PROKAR_LIPOPROTEIN"/>
    <property type="match status" value="1"/>
</dbReference>
<evidence type="ECO:0000313" key="3">
    <source>
        <dbReference type="EMBL" id="HIT85973.1"/>
    </source>
</evidence>
<feature type="transmembrane region" description="Helical" evidence="1">
    <location>
        <begin position="496"/>
        <end position="513"/>
    </location>
</feature>
<evidence type="ECO:0000313" key="4">
    <source>
        <dbReference type="Proteomes" id="UP000824165"/>
    </source>
</evidence>
<gene>
    <name evidence="3" type="ORF">IAA60_08760</name>
</gene>
<evidence type="ECO:0000256" key="1">
    <source>
        <dbReference type="SAM" id="Phobius"/>
    </source>
</evidence>
<dbReference type="AlphaFoldDB" id="A0A9D1H493"/>
<accession>A0A9D1H493</accession>
<dbReference type="Proteomes" id="UP000824165">
    <property type="component" value="Unassembled WGS sequence"/>
</dbReference>
<sequence>MNRKTEPVTLKNRLFPFLGALIVCILCSCVLYMGDNIGLSDNGDFRRIMLASRLEYADETDSQYLFKQYYKMEVDGYDFADKVASVWETDTENEIYESPHFIFIKASKVLNLLDNIVHSRDETQYNIAWLAGIYIFMFSVAAWCIFTFFNDRPIWLRLLVFLLFVFIFCDAGYIMYFNSLYGEPLQYISLMLLISVGLMIYKRPSIPKAVCFFAALYFFAGSKLANIPYSIIAALLAAAMCILRRDKLFKITVLLSAAVSVVCIIQLYTAIPDWMNKDTIYQSVFYGILKESDTVTEDLEELGLNEGYKALANTTVYNEENIYPIDIKSEEFEHGFYDNINRFDIVFFWLRHPVRFMGKLAESVENSAYIRPPNIGNSSVVIAENTDRYSLWSNLRVYLKFLYNPVTVFFIFGIITLYMILVDVFLIVNRKKEEPRRLFQLCAMNVLVLGLWINLMLPILGNGEADLAKHLFLFTNEIDILFAIGIISLPLMKRRNMILTAAAFVLAAVVMNIQPSKETMTFGTYKGEPIEWEIFERLNDNSYILVTKDCIEDMEFNDTNNLWEQSDLRTWLNSDFLAEFTDEEKARIKRVTNEVILAYNDRGLAVSGDHPHYCNFTRNNVDDLAKTAYHYYLDDVVYIPTLDMMKAISVDDSFWILCPYTTNDKMQRYMNKDGFILRTNVTNKRGVRAVVRYDLSAAPQGE</sequence>